<evidence type="ECO:0000313" key="2">
    <source>
        <dbReference type="EMBL" id="SHG76311.1"/>
    </source>
</evidence>
<name>A0A1M5MGJ2_9ACTN</name>
<keyword evidence="3" id="KW-1185">Reference proteome</keyword>
<dbReference type="PANTHER" id="PTHR43546:SF3">
    <property type="entry name" value="UPF0173 METAL-DEPENDENT HYDROLASE MJ1163"/>
    <property type="match status" value="1"/>
</dbReference>
<dbReference type="InterPro" id="IPR050114">
    <property type="entry name" value="UPF0173_UPF0282_UlaG_hydrolase"/>
</dbReference>
<dbReference type="PANTHER" id="PTHR43546">
    <property type="entry name" value="UPF0173 METAL-DEPENDENT HYDROLASE MJ1163-RELATED"/>
    <property type="match status" value="1"/>
</dbReference>
<dbReference type="Pfam" id="PF12706">
    <property type="entry name" value="Lactamase_B_2"/>
    <property type="match status" value="1"/>
</dbReference>
<gene>
    <name evidence="2" type="ORF">SAMN05443575_2720</name>
</gene>
<reference evidence="2 3" key="1">
    <citation type="submission" date="2016-11" db="EMBL/GenBank/DDBJ databases">
        <authorList>
            <person name="Jaros S."/>
            <person name="Januszkiewicz K."/>
            <person name="Wedrychowicz H."/>
        </authorList>
    </citation>
    <scope>NUCLEOTIDE SEQUENCE [LARGE SCALE GENOMIC DNA]</scope>
    <source>
        <strain evidence="2 3">DSM 45627</strain>
    </source>
</reference>
<dbReference type="RefSeq" id="WP_073390822.1">
    <property type="nucleotide sequence ID" value="NZ_FQVU01000003.1"/>
</dbReference>
<dbReference type="InterPro" id="IPR036866">
    <property type="entry name" value="RibonucZ/Hydroxyglut_hydro"/>
</dbReference>
<feature type="domain" description="Metallo-beta-lactamase" evidence="1">
    <location>
        <begin position="24"/>
        <end position="205"/>
    </location>
</feature>
<dbReference type="OrthoDB" id="9789133at2"/>
<dbReference type="AlphaFoldDB" id="A0A1M5MGJ2"/>
<dbReference type="SUPFAM" id="SSF56281">
    <property type="entry name" value="Metallo-hydrolase/oxidoreductase"/>
    <property type="match status" value="1"/>
</dbReference>
<dbReference type="STRING" id="1206085.SAMN05443575_2720"/>
<dbReference type="EMBL" id="FQVU01000003">
    <property type="protein sequence ID" value="SHG76311.1"/>
    <property type="molecule type" value="Genomic_DNA"/>
</dbReference>
<dbReference type="Proteomes" id="UP000186132">
    <property type="component" value="Unassembled WGS sequence"/>
</dbReference>
<sequence length="253" mass="26630">MSPARGDAVTWLGHAGASLDLDGTRLVTDPVLRFRVGPLRRHGPAPDPRAWREPAAVLVSHLHHDHLDLPSLRRIGTGVPVVVPAGAAALLDGFADVREVVAGDELRLGTLHVTAVPARHPGDRPGRRLRAAAVGYVIRGRTGSVWFAGDTGAFPALRELRGAVDLALLPVGGWGPTLGPDHLDPRQAAGVAALVAPRRAVPIHWGTLLLPGLRTLRPDLARAPGARFAWWTAQQAVDTEVVVLAPGGSTAMP</sequence>
<protein>
    <submittedName>
        <fullName evidence="2">L-ascorbate metabolism protein UlaG, beta-lactamase superfamily</fullName>
    </submittedName>
</protein>
<dbReference type="InterPro" id="IPR001279">
    <property type="entry name" value="Metallo-B-lactamas"/>
</dbReference>
<proteinExistence type="predicted"/>
<dbReference type="Gene3D" id="3.60.15.10">
    <property type="entry name" value="Ribonuclease Z/Hydroxyacylglutathione hydrolase-like"/>
    <property type="match status" value="1"/>
</dbReference>
<evidence type="ECO:0000259" key="1">
    <source>
        <dbReference type="Pfam" id="PF12706"/>
    </source>
</evidence>
<accession>A0A1M5MGJ2</accession>
<evidence type="ECO:0000313" key="3">
    <source>
        <dbReference type="Proteomes" id="UP000186132"/>
    </source>
</evidence>
<organism evidence="2 3">
    <name type="scientific">Jatrophihabitans endophyticus</name>
    <dbReference type="NCBI Taxonomy" id="1206085"/>
    <lineage>
        <taxon>Bacteria</taxon>
        <taxon>Bacillati</taxon>
        <taxon>Actinomycetota</taxon>
        <taxon>Actinomycetes</taxon>
        <taxon>Jatrophihabitantales</taxon>
        <taxon>Jatrophihabitantaceae</taxon>
        <taxon>Jatrophihabitans</taxon>
    </lineage>
</organism>